<accession>A0ACC3ADR1</accession>
<keyword evidence="2" id="KW-1185">Reference proteome</keyword>
<comment type="caution">
    <text evidence="1">The sequence shown here is derived from an EMBL/GenBank/DDBJ whole genome shotgun (WGS) entry which is preliminary data.</text>
</comment>
<evidence type="ECO:0000313" key="2">
    <source>
        <dbReference type="Proteomes" id="UP001172386"/>
    </source>
</evidence>
<dbReference type="EMBL" id="JAPDRQ010000031">
    <property type="protein sequence ID" value="KAJ9660398.1"/>
    <property type="molecule type" value="Genomic_DNA"/>
</dbReference>
<evidence type="ECO:0000313" key="1">
    <source>
        <dbReference type="EMBL" id="KAJ9660398.1"/>
    </source>
</evidence>
<reference evidence="1" key="1">
    <citation type="submission" date="2022-10" db="EMBL/GenBank/DDBJ databases">
        <title>Culturing micro-colonial fungi from biological soil crusts in the Mojave desert and describing Neophaeococcomyces mojavensis, and introducing the new genera and species Taxawa tesnikishii.</title>
        <authorList>
            <person name="Kurbessoian T."/>
            <person name="Stajich J.E."/>
        </authorList>
    </citation>
    <scope>NUCLEOTIDE SEQUENCE</scope>
    <source>
        <strain evidence="1">JES_112</strain>
    </source>
</reference>
<proteinExistence type="predicted"/>
<dbReference type="Proteomes" id="UP001172386">
    <property type="component" value="Unassembled WGS sequence"/>
</dbReference>
<organism evidence="1 2">
    <name type="scientific">Neophaeococcomyces mojaviensis</name>
    <dbReference type="NCBI Taxonomy" id="3383035"/>
    <lineage>
        <taxon>Eukaryota</taxon>
        <taxon>Fungi</taxon>
        <taxon>Dikarya</taxon>
        <taxon>Ascomycota</taxon>
        <taxon>Pezizomycotina</taxon>
        <taxon>Eurotiomycetes</taxon>
        <taxon>Chaetothyriomycetidae</taxon>
        <taxon>Chaetothyriales</taxon>
        <taxon>Chaetothyriales incertae sedis</taxon>
        <taxon>Neophaeococcomyces</taxon>
    </lineage>
</organism>
<gene>
    <name evidence="1" type="ORF">H2198_002516</name>
</gene>
<feature type="non-terminal residue" evidence="1">
    <location>
        <position position="125"/>
    </location>
</feature>
<sequence>MSSQPQRTLIAGSPTISRNVVLQCVGDWGQANWHKIMAWITQEFTERCGRQSRTCTWSVQGGGMDPVDLVFSGQAHIAINTPTKLMRSALSGEGIFEGRPMPNLRAIATIPQDDRLMLGIHPSLG</sequence>
<name>A0ACC3ADR1_9EURO</name>
<protein>
    <submittedName>
        <fullName evidence="1">Uncharacterized protein</fullName>
    </submittedName>
</protein>